<dbReference type="InterPro" id="IPR020051">
    <property type="entry name" value="SagB-type_dehydrogenase"/>
</dbReference>
<evidence type="ECO:0000313" key="2">
    <source>
        <dbReference type="EMBL" id="MBN6102011.1"/>
    </source>
</evidence>
<dbReference type="PANTHER" id="PTHR43745">
    <property type="entry name" value="NITROREDUCTASE MJ1384-RELATED"/>
    <property type="match status" value="1"/>
</dbReference>
<dbReference type="Gene3D" id="3.40.109.10">
    <property type="entry name" value="NADH Oxidase"/>
    <property type="match status" value="1"/>
</dbReference>
<dbReference type="InterPro" id="IPR030965">
    <property type="entry name" value="SagB-rel_DH_2"/>
</dbReference>
<evidence type="ECO:0000313" key="3">
    <source>
        <dbReference type="Proteomes" id="UP000695802"/>
    </source>
</evidence>
<dbReference type="InterPro" id="IPR052544">
    <property type="entry name" value="Bacteriocin_Proc_Enz"/>
</dbReference>
<dbReference type="NCBIfam" id="TIGR03605">
    <property type="entry name" value="antibiot_sagB"/>
    <property type="match status" value="1"/>
</dbReference>
<organism evidence="2 3">
    <name type="scientific">Xanthomonas bonasiae</name>
    <dbReference type="NCBI Taxonomy" id="2810351"/>
    <lineage>
        <taxon>Bacteria</taxon>
        <taxon>Pseudomonadati</taxon>
        <taxon>Pseudomonadota</taxon>
        <taxon>Gammaproteobacteria</taxon>
        <taxon>Lysobacterales</taxon>
        <taxon>Lysobacteraceae</taxon>
        <taxon>Xanthomonas</taxon>
    </lineage>
</organism>
<feature type="domain" description="Nitroreductase" evidence="1">
    <location>
        <begin position="189"/>
        <end position="372"/>
    </location>
</feature>
<keyword evidence="3" id="KW-1185">Reference proteome</keyword>
<dbReference type="SUPFAM" id="SSF55469">
    <property type="entry name" value="FMN-dependent nitroreductase-like"/>
    <property type="match status" value="1"/>
</dbReference>
<protein>
    <submittedName>
        <fullName evidence="2">Peptide maturation dehydrogenase</fullName>
    </submittedName>
</protein>
<evidence type="ECO:0000259" key="1">
    <source>
        <dbReference type="Pfam" id="PF00881"/>
    </source>
</evidence>
<proteinExistence type="predicted"/>
<dbReference type="EMBL" id="JAFIWB010000005">
    <property type="protein sequence ID" value="MBN6102011.1"/>
    <property type="molecule type" value="Genomic_DNA"/>
</dbReference>
<accession>A0ABS3B1F4</accession>
<dbReference type="InterPro" id="IPR029479">
    <property type="entry name" value="Nitroreductase"/>
</dbReference>
<dbReference type="PANTHER" id="PTHR43745:SF2">
    <property type="entry name" value="NITROREDUCTASE MJ1384-RELATED"/>
    <property type="match status" value="1"/>
</dbReference>
<gene>
    <name evidence="2" type="ORF">JR064_07485</name>
</gene>
<comment type="caution">
    <text evidence="2">The sequence shown here is derived from an EMBL/GenBank/DDBJ whole genome shotgun (WGS) entry which is preliminary data.</text>
</comment>
<dbReference type="NCBIfam" id="TIGR04511">
    <property type="entry name" value="SagB_rel_DH_2"/>
    <property type="match status" value="1"/>
</dbReference>
<sequence>MKLRRRLHCIIEIGDVLFPNISALLNGSVVLDTTIATALLCPLSGKRIPLSPEALAIVASLPGNSWTDAGEVMRKHNCDASFIDRMIEDEIVLCDAPDTRSAAILAGQATLETVGWHPLASVYHRMSAWSGVVGDEGSREHGNAAERARLDKHIATYGPLPAHFPKRQDGIGSIALPAETLQGDVADVLRARRTTRHFDRTRPLALTELSRMLFGTFGAIGAEEIAPGHVAVRRTSPSGGSLHPIEAYPLIIDVEGLTPGFYHYESDTHKLVKIIDLTEAEARTLAADLTIGQTYFADSSALVFHVARLDRHHWKYRRHPKAYKAVLLDSGHLSQTFYLLATERDLGAFYTAAINDTDAGRLLSLDPLTTMVIGANGVGNIDATKNTLHLNPKPLIATHQSLGQ</sequence>
<name>A0ABS3B1F4_9XANT</name>
<dbReference type="Pfam" id="PF00881">
    <property type="entry name" value="Nitroreductase"/>
    <property type="match status" value="1"/>
</dbReference>
<dbReference type="Proteomes" id="UP000695802">
    <property type="component" value="Unassembled WGS sequence"/>
</dbReference>
<reference evidence="2 3" key="1">
    <citation type="submission" date="2021-02" db="EMBL/GenBank/DDBJ databases">
        <title>Taxonomically Unique Crown Gall-Associated Xanthomonas Stains Have Deficiency in Virulence Repertories.</title>
        <authorList>
            <person name="Mafakheri H."/>
            <person name="Taghavi S.M."/>
            <person name="Dimkic I."/>
            <person name="Nemanja K."/>
            <person name="Osdaghi E."/>
        </authorList>
    </citation>
    <scope>NUCLEOTIDE SEQUENCE [LARGE SCALE GENOMIC DNA]</scope>
    <source>
        <strain evidence="2 3">FX4</strain>
    </source>
</reference>
<dbReference type="InterPro" id="IPR000415">
    <property type="entry name" value="Nitroreductase-like"/>
</dbReference>
<dbReference type="RefSeq" id="WP_206229297.1">
    <property type="nucleotide sequence ID" value="NZ_JAFIWB010000005.1"/>
</dbReference>
<dbReference type="CDD" id="cd02142">
    <property type="entry name" value="McbC_SagB-like_oxidoreductase"/>
    <property type="match status" value="1"/>
</dbReference>